<evidence type="ECO:0000313" key="2">
    <source>
        <dbReference type="Proteomes" id="UP000035929"/>
    </source>
</evidence>
<dbReference type="PATRIC" id="fig|270351.6.peg.6898"/>
<evidence type="ECO:0000313" key="1">
    <source>
        <dbReference type="EMBL" id="KMO36320.1"/>
    </source>
</evidence>
<sequence>MTTGLGVEPRDFAAKLQLTAAVLGCQSQKSLAARFRQINPRTEFDVARSYKWTQGRTLPRSAALFDDWARLLNLGRSTQELLTADLDTFRDWLAERYGQVPAAVRGTRARREADGLPLVVPRIDERPLEGHYACFSHAQSPYYRGRLIRSSLTIEPPDDPGEPAMAHYTQTAPSFGVARLSGPVRMYGQTPCLAMHTVSASLAPIFVTLFRPTRPVSVLTGIMSSFTVVDPDNQPPYATRFVAVRIPPQAGHRLEAGNRYLEAGASPASELAALGLAVAAAPDLDRRVAEYLDTGGWAGSLKGSADASGWLTIACDRVWLATCEHLAVEEPAL</sequence>
<dbReference type="RefSeq" id="WP_048463632.1">
    <property type="nucleotide sequence ID" value="NZ_JBNTQU010000068.1"/>
</dbReference>
<proteinExistence type="predicted"/>
<name>A0A0J6SM77_9HYPH</name>
<dbReference type="OrthoDB" id="8154007at2"/>
<gene>
    <name evidence="1" type="ORF">VP06_10080</name>
</gene>
<dbReference type="EMBL" id="LABX01000071">
    <property type="protein sequence ID" value="KMO36320.1"/>
    <property type="molecule type" value="Genomic_DNA"/>
</dbReference>
<comment type="caution">
    <text evidence="1">The sequence shown here is derived from an EMBL/GenBank/DDBJ whole genome shotgun (WGS) entry which is preliminary data.</text>
</comment>
<accession>A0A0J6SM77</accession>
<dbReference type="AlphaFoldDB" id="A0A0J6SM77"/>
<protein>
    <submittedName>
        <fullName evidence="1">Uncharacterized protein</fullName>
    </submittedName>
</protein>
<organism evidence="1 2">
    <name type="scientific">Methylobacterium aquaticum</name>
    <dbReference type="NCBI Taxonomy" id="270351"/>
    <lineage>
        <taxon>Bacteria</taxon>
        <taxon>Pseudomonadati</taxon>
        <taxon>Pseudomonadota</taxon>
        <taxon>Alphaproteobacteria</taxon>
        <taxon>Hyphomicrobiales</taxon>
        <taxon>Methylobacteriaceae</taxon>
        <taxon>Methylobacterium</taxon>
    </lineage>
</organism>
<dbReference type="Proteomes" id="UP000035929">
    <property type="component" value="Unassembled WGS sequence"/>
</dbReference>
<reference evidence="1 2" key="1">
    <citation type="submission" date="2015-03" db="EMBL/GenBank/DDBJ databases">
        <title>Genome sequencing of Methylobacterium aquaticum DSM16371 type strain.</title>
        <authorList>
            <person name="Chaudhry V."/>
            <person name="Patil P.B."/>
        </authorList>
    </citation>
    <scope>NUCLEOTIDE SEQUENCE [LARGE SCALE GENOMIC DNA]</scope>
    <source>
        <strain evidence="1 2">DSM 16371</strain>
    </source>
</reference>